<reference evidence="2 3" key="1">
    <citation type="submission" date="2017-04" db="EMBL/GenBank/DDBJ databases">
        <authorList>
            <person name="Afonso C.L."/>
            <person name="Miller P.J."/>
            <person name="Scott M.A."/>
            <person name="Spackman E."/>
            <person name="Goraichik I."/>
            <person name="Dimitrov K.M."/>
            <person name="Suarez D.L."/>
            <person name="Swayne D.E."/>
        </authorList>
    </citation>
    <scope>NUCLEOTIDE SEQUENCE [LARGE SCALE GENOMIC DNA]</scope>
    <source>
        <strain evidence="2 3">DSM 26133</strain>
    </source>
</reference>
<gene>
    <name evidence="2" type="ORF">SAMN04488029_3172</name>
</gene>
<dbReference type="RefSeq" id="WP_084373806.1">
    <property type="nucleotide sequence ID" value="NZ_FWYF01000003.1"/>
</dbReference>
<evidence type="ECO:0000313" key="3">
    <source>
        <dbReference type="Proteomes" id="UP000192472"/>
    </source>
</evidence>
<dbReference type="Proteomes" id="UP000192472">
    <property type="component" value="Unassembled WGS sequence"/>
</dbReference>
<sequence>MIKNIIIGVLSLFIVFFVVYANIKAKEAEKQVAMAQSNLELAEENAALAKAEEKKATEAAAMALVEQQKVQKLREQLEDCKK</sequence>
<proteinExistence type="predicted"/>
<evidence type="ECO:0000256" key="1">
    <source>
        <dbReference type="SAM" id="Coils"/>
    </source>
</evidence>
<protein>
    <submittedName>
        <fullName evidence="2">Uncharacterized protein</fullName>
    </submittedName>
</protein>
<evidence type="ECO:0000313" key="2">
    <source>
        <dbReference type="EMBL" id="SMD36978.1"/>
    </source>
</evidence>
<name>A0A1W2GKV6_REIFA</name>
<dbReference type="EMBL" id="FWYF01000003">
    <property type="protein sequence ID" value="SMD36978.1"/>
    <property type="molecule type" value="Genomic_DNA"/>
</dbReference>
<keyword evidence="3" id="KW-1185">Reference proteome</keyword>
<dbReference type="STRING" id="692418.SAMN04488029_3172"/>
<keyword evidence="1" id="KW-0175">Coiled coil</keyword>
<accession>A0A1W2GKV6</accession>
<feature type="coiled-coil region" evidence="1">
    <location>
        <begin position="25"/>
        <end position="68"/>
    </location>
</feature>
<dbReference type="AlphaFoldDB" id="A0A1W2GKV6"/>
<organism evidence="2 3">
    <name type="scientific">Reichenbachiella faecimaris</name>
    <dbReference type="NCBI Taxonomy" id="692418"/>
    <lineage>
        <taxon>Bacteria</taxon>
        <taxon>Pseudomonadati</taxon>
        <taxon>Bacteroidota</taxon>
        <taxon>Cytophagia</taxon>
        <taxon>Cytophagales</taxon>
        <taxon>Reichenbachiellaceae</taxon>
        <taxon>Reichenbachiella</taxon>
    </lineage>
</organism>